<proteinExistence type="predicted"/>
<feature type="signal peptide" evidence="3">
    <location>
        <begin position="1"/>
        <end position="24"/>
    </location>
</feature>
<dbReference type="PANTHER" id="PTHR30329:SF21">
    <property type="entry name" value="LIPOPROTEIN YIAD-RELATED"/>
    <property type="match status" value="1"/>
</dbReference>
<keyword evidence="3" id="KW-0732">Signal</keyword>
<dbReference type="Gene3D" id="3.30.1330.60">
    <property type="entry name" value="OmpA-like domain"/>
    <property type="match status" value="1"/>
</dbReference>
<dbReference type="InterPro" id="IPR006665">
    <property type="entry name" value="OmpA-like"/>
</dbReference>
<keyword evidence="1" id="KW-0472">Membrane</keyword>
<comment type="caution">
    <text evidence="5">The sequence shown here is derived from an EMBL/GenBank/DDBJ whole genome shotgun (WGS) entry which is preliminary data.</text>
</comment>
<keyword evidence="6" id="KW-1185">Reference proteome</keyword>
<evidence type="ECO:0000313" key="6">
    <source>
        <dbReference type="Proteomes" id="UP000192591"/>
    </source>
</evidence>
<dbReference type="EMBL" id="MWIH01000005">
    <property type="protein sequence ID" value="OQO92764.1"/>
    <property type="molecule type" value="Genomic_DNA"/>
</dbReference>
<evidence type="ECO:0000313" key="5">
    <source>
        <dbReference type="EMBL" id="OQO92764.1"/>
    </source>
</evidence>
<dbReference type="SUPFAM" id="SSF103088">
    <property type="entry name" value="OmpA-like"/>
    <property type="match status" value="1"/>
</dbReference>
<evidence type="ECO:0000256" key="3">
    <source>
        <dbReference type="SAM" id="SignalP"/>
    </source>
</evidence>
<dbReference type="Pfam" id="PF00691">
    <property type="entry name" value="OmpA"/>
    <property type="match status" value="1"/>
</dbReference>
<sequence length="234" mass="24146">MPPARRYAVLTALAVLVTGALAFAATSVERAGIEADLTTRARDALSASNLPGEVSFTGRDATVRTGTPREALLARAVVRGLDGVRSVTVVSAPGRAAGGPDGTPDAVTDPDTVAKARLQRAVDDVLADDPIEFRPYSADPSPDGLDTVSAVAALLADAPSDWRFEVGGHVARVPGAEPESAGELSEARAEVVAEELVDLGVSPEQVNPVGYGDTRPLSDRGTSAADRRVEVTVR</sequence>
<dbReference type="RefSeq" id="WP_081191774.1">
    <property type="nucleotide sequence ID" value="NZ_MWIH01000005.1"/>
</dbReference>
<organism evidence="5 6">
    <name type="scientific">Saccharomonospora piscinae</name>
    <dbReference type="NCBI Taxonomy" id="687388"/>
    <lineage>
        <taxon>Bacteria</taxon>
        <taxon>Bacillati</taxon>
        <taxon>Actinomycetota</taxon>
        <taxon>Actinomycetes</taxon>
        <taxon>Pseudonocardiales</taxon>
        <taxon>Pseudonocardiaceae</taxon>
        <taxon>Saccharomonospora</taxon>
    </lineage>
</organism>
<feature type="chain" id="PRO_5011986117" description="OmpA-like domain-containing protein" evidence="3">
    <location>
        <begin position="25"/>
        <end position="234"/>
    </location>
</feature>
<protein>
    <recommendedName>
        <fullName evidence="4">OmpA-like domain-containing protein</fullName>
    </recommendedName>
</protein>
<feature type="compositionally biased region" description="Basic and acidic residues" evidence="2">
    <location>
        <begin position="225"/>
        <end position="234"/>
    </location>
</feature>
<dbReference type="GO" id="GO:0016020">
    <property type="term" value="C:membrane"/>
    <property type="evidence" value="ECO:0007669"/>
    <property type="project" value="UniProtKB-UniRule"/>
</dbReference>
<dbReference type="Proteomes" id="UP000192591">
    <property type="component" value="Unassembled WGS sequence"/>
</dbReference>
<dbReference type="InterPro" id="IPR036737">
    <property type="entry name" value="OmpA-like_sf"/>
</dbReference>
<dbReference type="AlphaFoldDB" id="A0A1V9A759"/>
<evidence type="ECO:0000256" key="2">
    <source>
        <dbReference type="SAM" id="MobiDB-lite"/>
    </source>
</evidence>
<gene>
    <name evidence="5" type="ORF">B1813_11475</name>
</gene>
<dbReference type="InterPro" id="IPR050330">
    <property type="entry name" value="Bact_OuterMem_StrucFunc"/>
</dbReference>
<dbReference type="CDD" id="cd07185">
    <property type="entry name" value="OmpA_C-like"/>
    <property type="match status" value="1"/>
</dbReference>
<dbReference type="STRING" id="1962155.B1813_11475"/>
<dbReference type="PROSITE" id="PS51123">
    <property type="entry name" value="OMPA_2"/>
    <property type="match status" value="1"/>
</dbReference>
<feature type="domain" description="OmpA-like" evidence="4">
    <location>
        <begin position="120"/>
        <end position="234"/>
    </location>
</feature>
<name>A0A1V9A759_SACPI</name>
<dbReference type="PANTHER" id="PTHR30329">
    <property type="entry name" value="STATOR ELEMENT OF FLAGELLAR MOTOR COMPLEX"/>
    <property type="match status" value="1"/>
</dbReference>
<reference evidence="5 6" key="1">
    <citation type="submission" date="2017-02" db="EMBL/GenBank/DDBJ databases">
        <title>Draft genome of Saccharomonospora sp. 154.</title>
        <authorList>
            <person name="Alonso-Carmona G.S."/>
            <person name="De La Haba R."/>
            <person name="Vera-Gargallo B."/>
            <person name="Sandoval-Trujillo A.H."/>
            <person name="Ramirez-Duran N."/>
            <person name="Ventosa A."/>
        </authorList>
    </citation>
    <scope>NUCLEOTIDE SEQUENCE [LARGE SCALE GENOMIC DNA]</scope>
    <source>
        <strain evidence="5 6">LRS4.154</strain>
    </source>
</reference>
<accession>A0A1V9A759</accession>
<evidence type="ECO:0000256" key="1">
    <source>
        <dbReference type="PROSITE-ProRule" id="PRU00473"/>
    </source>
</evidence>
<evidence type="ECO:0000259" key="4">
    <source>
        <dbReference type="PROSITE" id="PS51123"/>
    </source>
</evidence>
<feature type="region of interest" description="Disordered" evidence="2">
    <location>
        <begin position="203"/>
        <end position="234"/>
    </location>
</feature>